<reference evidence="11 12" key="1">
    <citation type="submission" date="2014-02" db="EMBL/GenBank/DDBJ databases">
        <title>The small core and large imbalanced accessory genome model reveals a collaborative survival strategy of Sorangium cellulosum strains in nature.</title>
        <authorList>
            <person name="Han K."/>
            <person name="Peng R."/>
            <person name="Blom J."/>
            <person name="Li Y.-Z."/>
        </authorList>
    </citation>
    <scope>NUCLEOTIDE SEQUENCE [LARGE SCALE GENOMIC DNA]</scope>
    <source>
        <strain evidence="11 12">So0157-25</strain>
    </source>
</reference>
<evidence type="ECO:0000256" key="3">
    <source>
        <dbReference type="ARBA" id="ARBA00012681"/>
    </source>
</evidence>
<comment type="cofactor">
    <cofactor evidence="1 9">
        <name>pyridoxal 5'-phosphate</name>
        <dbReference type="ChEBI" id="CHEBI:597326"/>
    </cofactor>
</comment>
<proteinExistence type="inferred from homology"/>
<evidence type="ECO:0000256" key="5">
    <source>
        <dbReference type="ARBA" id="ARBA00022679"/>
    </source>
</evidence>
<dbReference type="FunFam" id="3.40.50.1100:FF:000006">
    <property type="entry name" value="Cysteine synthase"/>
    <property type="match status" value="1"/>
</dbReference>
<accession>A0A150PIZ3</accession>
<evidence type="ECO:0000256" key="8">
    <source>
        <dbReference type="ARBA" id="ARBA00047931"/>
    </source>
</evidence>
<dbReference type="SUPFAM" id="SSF53686">
    <property type="entry name" value="Tryptophan synthase beta subunit-like PLP-dependent enzymes"/>
    <property type="match status" value="1"/>
</dbReference>
<dbReference type="EC" id="2.5.1.47" evidence="3"/>
<evidence type="ECO:0000256" key="7">
    <source>
        <dbReference type="ARBA" id="ARBA00023192"/>
    </source>
</evidence>
<dbReference type="GO" id="GO:0006535">
    <property type="term" value="P:cysteine biosynthetic process from serine"/>
    <property type="evidence" value="ECO:0007669"/>
    <property type="project" value="InterPro"/>
</dbReference>
<keyword evidence="5" id="KW-0808">Transferase</keyword>
<dbReference type="PANTHER" id="PTHR10314">
    <property type="entry name" value="CYSTATHIONINE BETA-SYNTHASE"/>
    <property type="match status" value="1"/>
</dbReference>
<comment type="similarity">
    <text evidence="2">Belongs to the cysteine synthase/cystathionine beta-synthase family.</text>
</comment>
<feature type="domain" description="Tryptophan synthase beta chain-like PALP" evidence="10">
    <location>
        <begin position="12"/>
        <end position="314"/>
    </location>
</feature>
<evidence type="ECO:0000256" key="6">
    <source>
        <dbReference type="ARBA" id="ARBA00022898"/>
    </source>
</evidence>
<dbReference type="InterPro" id="IPR005856">
    <property type="entry name" value="Cys_synth"/>
</dbReference>
<dbReference type="NCBIfam" id="TIGR01139">
    <property type="entry name" value="cysK"/>
    <property type="match status" value="1"/>
</dbReference>
<dbReference type="EMBL" id="JELY01001554">
    <property type="protein sequence ID" value="KYF55398.1"/>
    <property type="molecule type" value="Genomic_DNA"/>
</dbReference>
<evidence type="ECO:0000256" key="2">
    <source>
        <dbReference type="ARBA" id="ARBA00007103"/>
    </source>
</evidence>
<comment type="caution">
    <text evidence="11">The sequence shown here is derived from an EMBL/GenBank/DDBJ whole genome shotgun (WGS) entry which is preliminary data.</text>
</comment>
<organism evidence="11 12">
    <name type="scientific">Sorangium cellulosum</name>
    <name type="common">Polyangium cellulosum</name>
    <dbReference type="NCBI Taxonomy" id="56"/>
    <lineage>
        <taxon>Bacteria</taxon>
        <taxon>Pseudomonadati</taxon>
        <taxon>Myxococcota</taxon>
        <taxon>Polyangia</taxon>
        <taxon>Polyangiales</taxon>
        <taxon>Polyangiaceae</taxon>
        <taxon>Sorangium</taxon>
    </lineage>
</organism>
<evidence type="ECO:0000256" key="1">
    <source>
        <dbReference type="ARBA" id="ARBA00001933"/>
    </source>
</evidence>
<comment type="catalytic activity">
    <reaction evidence="8">
        <text>O-acetyl-L-serine + hydrogen sulfide = L-cysteine + acetate</text>
        <dbReference type="Rhea" id="RHEA:14829"/>
        <dbReference type="ChEBI" id="CHEBI:29919"/>
        <dbReference type="ChEBI" id="CHEBI:30089"/>
        <dbReference type="ChEBI" id="CHEBI:35235"/>
        <dbReference type="ChEBI" id="CHEBI:58340"/>
        <dbReference type="EC" id="2.5.1.47"/>
    </reaction>
</comment>
<dbReference type="AlphaFoldDB" id="A0A150PIZ3"/>
<evidence type="ECO:0000259" key="10">
    <source>
        <dbReference type="Pfam" id="PF00291"/>
    </source>
</evidence>
<dbReference type="NCBIfam" id="TIGR01136">
    <property type="entry name" value="cysKM"/>
    <property type="match status" value="1"/>
</dbReference>
<feature type="modified residue" description="N6-(pyridoxal phosphate)lysine" evidence="9">
    <location>
        <position position="49"/>
    </location>
</feature>
<dbReference type="InterPro" id="IPR005859">
    <property type="entry name" value="CysK"/>
</dbReference>
<keyword evidence="6 9" id="KW-0663">Pyridoxal phosphate</keyword>
<evidence type="ECO:0000256" key="4">
    <source>
        <dbReference type="ARBA" id="ARBA00022605"/>
    </source>
</evidence>
<gene>
    <name evidence="11" type="ORF">BE08_01845</name>
</gene>
<dbReference type="Gene3D" id="3.40.50.1100">
    <property type="match status" value="2"/>
</dbReference>
<sequence>MPSHPRVVDSVLDLVGDTPLFEIRRVDAATPRGRVFGKAEQQNPGGSLKDRICLAMIEGAEARGLLGAGRGGVVIEPTSGNTGIGLAIVCAAKGYRCILTMPASMSLERRQLLEAYGAEVVLTEPEQQMEGAIAKARELAAEIPGAVILGQFDNPDNPRVHAATTAREILHAMAALDGAPARPGPRQSLTIDAFVAGVGTGGSVSGVGRVLKRARPATRVIAVEPESCATISRGERGPTKIQGLAAGFVPENYDRTVVDEVRTVSDRAAYETKAALARQEGLLVGISAGAAVRVALDVARELGPDANVVTVLCDTGERYFSLDEYFR</sequence>
<name>A0A150PIZ3_SORCE</name>
<evidence type="ECO:0000313" key="11">
    <source>
        <dbReference type="EMBL" id="KYF55398.1"/>
    </source>
</evidence>
<dbReference type="Pfam" id="PF00291">
    <property type="entry name" value="PALP"/>
    <property type="match status" value="1"/>
</dbReference>
<dbReference type="InterPro" id="IPR036052">
    <property type="entry name" value="TrpB-like_PALP_sf"/>
</dbReference>
<dbReference type="CDD" id="cd01561">
    <property type="entry name" value="CBS_like"/>
    <property type="match status" value="1"/>
</dbReference>
<dbReference type="InterPro" id="IPR001926">
    <property type="entry name" value="TrpB-like_PALP"/>
</dbReference>
<protein>
    <recommendedName>
        <fullName evidence="3">cysteine synthase</fullName>
        <ecNumber evidence="3">2.5.1.47</ecNumber>
    </recommendedName>
</protein>
<dbReference type="GO" id="GO:0004124">
    <property type="term" value="F:cysteine synthase activity"/>
    <property type="evidence" value="ECO:0007669"/>
    <property type="project" value="UniProtKB-EC"/>
</dbReference>
<evidence type="ECO:0000256" key="9">
    <source>
        <dbReference type="PIRSR" id="PIRSR605856-51"/>
    </source>
</evidence>
<dbReference type="Proteomes" id="UP000075420">
    <property type="component" value="Unassembled WGS sequence"/>
</dbReference>
<keyword evidence="7" id="KW-0198">Cysteine biosynthesis</keyword>
<dbReference type="InterPro" id="IPR050214">
    <property type="entry name" value="Cys_Synth/Cystath_Beta-Synth"/>
</dbReference>
<keyword evidence="4" id="KW-0028">Amino-acid biosynthesis</keyword>
<evidence type="ECO:0000313" key="12">
    <source>
        <dbReference type="Proteomes" id="UP000075420"/>
    </source>
</evidence>